<organism evidence="1">
    <name type="scientific">Terrestrivirus sp</name>
    <dbReference type="NCBI Taxonomy" id="2487775"/>
    <lineage>
        <taxon>Viruses</taxon>
        <taxon>Varidnaviria</taxon>
        <taxon>Bamfordvirae</taxon>
        <taxon>Nucleocytoviricota</taxon>
        <taxon>Megaviricetes</taxon>
        <taxon>Imitervirales</taxon>
        <taxon>Mimiviridae</taxon>
        <taxon>Klosneuvirinae</taxon>
    </lineage>
</organism>
<proteinExistence type="predicted"/>
<gene>
    <name evidence="1" type="ORF">Terrestrivirus1_190</name>
</gene>
<sequence length="177" mass="20881">MDNTSKYDIIVEQFYKNKHKRGSCIDTKVLNIPIHPIDKCGSCYMCEDDIRNNDHNENTPCDNCQYMYNDEICSNLETNHSKINVLDYMPGSYGNWDSSDLFKVKWNINDKQIYGIIHFGIYYDPNAWDQYVSNPGDWYLQHNIVSIYEDKNDELFEKLKIAISEDNLFETIKSLMD</sequence>
<accession>A0A3G4ZKF4</accession>
<evidence type="ECO:0000313" key="1">
    <source>
        <dbReference type="EMBL" id="AYV75316.1"/>
    </source>
</evidence>
<dbReference type="EMBL" id="MK071979">
    <property type="protein sequence ID" value="AYV75316.1"/>
    <property type="molecule type" value="Genomic_DNA"/>
</dbReference>
<reference evidence="1" key="1">
    <citation type="submission" date="2018-10" db="EMBL/GenBank/DDBJ databases">
        <title>Hidden diversity of soil giant viruses.</title>
        <authorList>
            <person name="Schulz F."/>
            <person name="Alteio L."/>
            <person name="Goudeau D."/>
            <person name="Ryan E.M."/>
            <person name="Malmstrom R.R."/>
            <person name="Blanchard J."/>
            <person name="Woyke T."/>
        </authorList>
    </citation>
    <scope>NUCLEOTIDE SEQUENCE</scope>
    <source>
        <strain evidence="1">TEV1</strain>
    </source>
</reference>
<name>A0A3G4ZKF4_9VIRU</name>
<protein>
    <submittedName>
        <fullName evidence="1">Uncharacterized protein</fullName>
    </submittedName>
</protein>